<proteinExistence type="predicted"/>
<feature type="compositionally biased region" description="Polar residues" evidence="1">
    <location>
        <begin position="130"/>
        <end position="144"/>
    </location>
</feature>
<feature type="region of interest" description="Disordered" evidence="1">
    <location>
        <begin position="296"/>
        <end position="323"/>
    </location>
</feature>
<gene>
    <name evidence="2" type="ORF">CSKR_107616</name>
</gene>
<reference evidence="2 3" key="2">
    <citation type="journal article" date="2021" name="Genomics">
        <title>High-quality reference genome for Clonorchis sinensis.</title>
        <authorList>
            <person name="Young N.D."/>
            <person name="Stroehlein A.J."/>
            <person name="Kinkar L."/>
            <person name="Wang T."/>
            <person name="Sohn W.M."/>
            <person name="Chang B.C.H."/>
            <person name="Kaur P."/>
            <person name="Weisz D."/>
            <person name="Dudchenko O."/>
            <person name="Aiden E.L."/>
            <person name="Korhonen P.K."/>
            <person name="Gasser R.B."/>
        </authorList>
    </citation>
    <scope>NUCLEOTIDE SEQUENCE [LARGE SCALE GENOMIC DNA]</scope>
    <source>
        <strain evidence="2">Cs-k2</strain>
    </source>
</reference>
<evidence type="ECO:0000313" key="3">
    <source>
        <dbReference type="Proteomes" id="UP000286415"/>
    </source>
</evidence>
<reference evidence="2 3" key="1">
    <citation type="journal article" date="2018" name="Biotechnol. Adv.">
        <title>Improved genomic resources and new bioinformatic workflow for the carcinogenic parasite Clonorchis sinensis: Biotechnological implications.</title>
        <authorList>
            <person name="Wang D."/>
            <person name="Korhonen P.K."/>
            <person name="Gasser R.B."/>
            <person name="Young N.D."/>
        </authorList>
    </citation>
    <scope>NUCLEOTIDE SEQUENCE [LARGE SCALE GENOMIC DNA]</scope>
    <source>
        <strain evidence="2">Cs-k2</strain>
    </source>
</reference>
<feature type="region of interest" description="Disordered" evidence="1">
    <location>
        <begin position="410"/>
        <end position="438"/>
    </location>
</feature>
<feature type="region of interest" description="Disordered" evidence="1">
    <location>
        <begin position="505"/>
        <end position="557"/>
    </location>
</feature>
<dbReference type="InParanoid" id="A0A3R7CG57"/>
<protein>
    <submittedName>
        <fullName evidence="2">Uncharacterized protein</fullName>
    </submittedName>
</protein>
<comment type="caution">
    <text evidence="2">The sequence shown here is derived from an EMBL/GenBank/DDBJ whole genome shotgun (WGS) entry which is preliminary data.</text>
</comment>
<name>A0A3R7CG57_CLOSI</name>
<sequence>MVQTTEKTLFQQRPHFNKENEHSLGGHYSDPTQDDYFIIGPTDKFAPSIAYRNRLKYRRRSASLGRQDSLGHPSNQQGPGNNLKKLKIDHGNQRHYKRESTQTESPHKVLEEEIRRIRAELEQRKHSLKNVETTSQSLPQNNEPYESGELKLNLKDSPVVTGSHKTPQAPRAVRKKGTLEYIVAPNIENKRRRRSSSPFAQPRLTEYQRAYKAPEITSVPQRPKTAQSEFQTAFKARSYHGQIDSFETEYAREYRPFRYVPIDKLNATTFIRDPNVNIVPIPRPKSAYTLVRAQQPEDKANDYPRIRPETSHPDLAKKTKSHESRYTSEYGAKYHSYFGLQPNSNGSTEWMRVLEGIRNQADSYRKRDLESHFTRDHLAQLASAFVGYWDQPSSDRYARNREKFLKILAQPPAGKPSELCSEETEEREAHTTTSARRRAMMDSHHVAELLDEHQVYDPESYSSEVKLGKWFSTQSTCSKGGEKNNQSQPVSQNDARTLSAHFDNQLSSTSPNIEMEKHGAASQPSHIHRTSRKGNSLSPVSTKSIMSSATPISEPASYTNKQRNYAVNDSNNQRRIIHPSGDYLCHPYAESQEYRSWNYI</sequence>
<dbReference type="AlphaFoldDB" id="A0A3R7CG57"/>
<feature type="region of interest" description="Disordered" evidence="1">
    <location>
        <begin position="125"/>
        <end position="144"/>
    </location>
</feature>
<dbReference type="EMBL" id="NIRI02000042">
    <property type="protein sequence ID" value="KAG5451467.1"/>
    <property type="molecule type" value="Genomic_DNA"/>
</dbReference>
<feature type="compositionally biased region" description="Polar residues" evidence="1">
    <location>
        <begin position="1"/>
        <end position="11"/>
    </location>
</feature>
<evidence type="ECO:0000313" key="2">
    <source>
        <dbReference type="EMBL" id="KAG5451467.1"/>
    </source>
</evidence>
<accession>A0A3R7CG57</accession>
<dbReference type="OrthoDB" id="9999940at2759"/>
<feature type="region of interest" description="Disordered" evidence="1">
    <location>
        <begin position="1"/>
        <end position="29"/>
    </location>
</feature>
<organism evidence="2 3">
    <name type="scientific">Clonorchis sinensis</name>
    <name type="common">Chinese liver fluke</name>
    <dbReference type="NCBI Taxonomy" id="79923"/>
    <lineage>
        <taxon>Eukaryota</taxon>
        <taxon>Metazoa</taxon>
        <taxon>Spiralia</taxon>
        <taxon>Lophotrochozoa</taxon>
        <taxon>Platyhelminthes</taxon>
        <taxon>Trematoda</taxon>
        <taxon>Digenea</taxon>
        <taxon>Opisthorchiida</taxon>
        <taxon>Opisthorchiata</taxon>
        <taxon>Opisthorchiidae</taxon>
        <taxon>Clonorchis</taxon>
    </lineage>
</organism>
<dbReference type="Proteomes" id="UP000286415">
    <property type="component" value="Unassembled WGS sequence"/>
</dbReference>
<keyword evidence="3" id="KW-1185">Reference proteome</keyword>
<feature type="compositionally biased region" description="Polar residues" evidence="1">
    <location>
        <begin position="533"/>
        <end position="557"/>
    </location>
</feature>
<evidence type="ECO:0000256" key="1">
    <source>
        <dbReference type="SAM" id="MobiDB-lite"/>
    </source>
</evidence>
<feature type="region of interest" description="Disordered" evidence="1">
    <location>
        <begin position="62"/>
        <end position="86"/>
    </location>
</feature>